<comment type="subcellular location">
    <subcellularLocation>
        <location evidence="2">Chromosome</location>
        <location evidence="2">Centromere</location>
    </subcellularLocation>
    <subcellularLocation>
        <location evidence="1">Nucleus</location>
    </subcellularLocation>
</comment>
<proteinExistence type="inferred from homology"/>
<evidence type="ECO:0000256" key="3">
    <source>
        <dbReference type="ARBA" id="ARBA00005470"/>
    </source>
</evidence>
<dbReference type="PANTHER" id="PTHR48208:SF2">
    <property type="entry name" value="CENTROMERE PROTEIN I"/>
    <property type="match status" value="1"/>
</dbReference>
<keyword evidence="8" id="KW-1185">Reference proteome</keyword>
<evidence type="ECO:0000256" key="6">
    <source>
        <dbReference type="ARBA" id="ARBA00023328"/>
    </source>
</evidence>
<evidence type="ECO:0000256" key="4">
    <source>
        <dbReference type="ARBA" id="ARBA00022454"/>
    </source>
</evidence>
<evidence type="ECO:0000256" key="7">
    <source>
        <dbReference type="SAM" id="MobiDB-lite"/>
    </source>
</evidence>
<accession>A0ABM1S6N1</accession>
<keyword evidence="4" id="KW-0158">Chromosome</keyword>
<gene>
    <name evidence="9 10" type="primary">LOC106457581</name>
</gene>
<dbReference type="CDD" id="cd22647">
    <property type="entry name" value="CTF3_NTD_HEAT"/>
    <property type="match status" value="1"/>
</dbReference>
<feature type="region of interest" description="Disordered" evidence="7">
    <location>
        <begin position="1"/>
        <end position="26"/>
    </location>
</feature>
<evidence type="ECO:0000313" key="10">
    <source>
        <dbReference type="RefSeq" id="XP_022239287.1"/>
    </source>
</evidence>
<reference evidence="9 10" key="1">
    <citation type="submission" date="2025-05" db="UniProtKB">
        <authorList>
            <consortium name="RefSeq"/>
        </authorList>
    </citation>
    <scope>IDENTIFICATION</scope>
    <source>
        <tissue evidence="9 10">Muscle</tissue>
    </source>
</reference>
<evidence type="ECO:0000313" key="8">
    <source>
        <dbReference type="Proteomes" id="UP000694941"/>
    </source>
</evidence>
<dbReference type="Proteomes" id="UP000694941">
    <property type="component" value="Unplaced"/>
</dbReference>
<evidence type="ECO:0000313" key="9">
    <source>
        <dbReference type="RefSeq" id="XP_022239286.1"/>
    </source>
</evidence>
<feature type="compositionally biased region" description="Basic residues" evidence="7">
    <location>
        <begin position="1"/>
        <end position="16"/>
    </location>
</feature>
<dbReference type="Pfam" id="PF07778">
    <property type="entry name" value="CENP-I"/>
    <property type="match status" value="2"/>
</dbReference>
<dbReference type="RefSeq" id="XP_022239287.1">
    <property type="nucleotide sequence ID" value="XM_022383579.1"/>
</dbReference>
<keyword evidence="5" id="KW-0539">Nucleus</keyword>
<dbReference type="RefSeq" id="XP_022239286.1">
    <property type="nucleotide sequence ID" value="XM_022383578.1"/>
</dbReference>
<dbReference type="InterPro" id="IPR012485">
    <property type="entry name" value="CENP-I"/>
</dbReference>
<evidence type="ECO:0000256" key="5">
    <source>
        <dbReference type="ARBA" id="ARBA00023242"/>
    </source>
</evidence>
<dbReference type="GeneID" id="106457581"/>
<organism evidence="8 9">
    <name type="scientific">Limulus polyphemus</name>
    <name type="common">Atlantic horseshoe crab</name>
    <dbReference type="NCBI Taxonomy" id="6850"/>
    <lineage>
        <taxon>Eukaryota</taxon>
        <taxon>Metazoa</taxon>
        <taxon>Ecdysozoa</taxon>
        <taxon>Arthropoda</taxon>
        <taxon>Chelicerata</taxon>
        <taxon>Merostomata</taxon>
        <taxon>Xiphosura</taxon>
        <taxon>Limulidae</taxon>
        <taxon>Limulus</taxon>
    </lineage>
</organism>
<comment type="similarity">
    <text evidence="3">Belongs to the CENP-I/CTF3 family.</text>
</comment>
<evidence type="ECO:0000256" key="1">
    <source>
        <dbReference type="ARBA" id="ARBA00004123"/>
    </source>
</evidence>
<evidence type="ECO:0000256" key="2">
    <source>
        <dbReference type="ARBA" id="ARBA00004584"/>
    </source>
</evidence>
<name>A0ABM1S6N1_LIMPO</name>
<keyword evidence="6" id="KW-0137">Centromere</keyword>
<protein>
    <submittedName>
        <fullName evidence="9 10">Centromere protein I-like</fullName>
    </submittedName>
</protein>
<dbReference type="PANTHER" id="PTHR48208">
    <property type="entry name" value="CENTROMERE PROTEIN I"/>
    <property type="match status" value="1"/>
</dbReference>
<sequence length="683" mass="78507">MKRVTSPKASSSKRPRKSQDSQKAPTIDSVHEALDCLESATKTRSLPVQLSVDLIERTARSEGLPGDILITLVDIIGRRKLSEAVCRRLIRSLLPFDIIPIIAVLKTISWMGVGNTSIALQAELMRWIVAVYDHIDQKEDLHSIYGIIFHYLECDIVSPFACHLLYLLTRKEDVLPFRIRRVITLQSKVGAQPYLTGLLTLYKTYRPDLVVIQPKQKQKFFRSLGGWDSLIKEVKSRTLHILAPSVPEIQYTMAHQEEDLVRPEIQYQPVLGKNGIKTFQELQSLLENLKPPNGILSVLRSPARRIILTSCTDRTLLVRMKFLLRVLLFDEPFHFAEGKKRRGKHILRTLTDITEELQEGIPEVESFLMHYLQVWNGLQWRSSVLTLISRWPLRPFVELKEFVLKPVHKLLCSSSLEFQCSILECLTQLCKNWAVVELPRYKQAKMRQETNVDEYVPVISSVFDQEVEELDEEECLMELAAYIGHICVTALMLNPTSPPLLMYHILRFYHMTVDLYYTHDTTLLALPAAPVVYSSLFSNNVFCLSEMCRLITRYRGMIQSLKQRTGVQLQRHIDELNGYILDISNTIWRNKAFKPESESVLFKVPIPASISHSIDNPSETFLLLYHPALTAITQNFLKKAGDRVQHPKQVISDRAVRSAYLQYLSSHYMSGITDFLQTFIKMS</sequence>